<evidence type="ECO:0000313" key="4">
    <source>
        <dbReference type="Proteomes" id="UP000325291"/>
    </source>
</evidence>
<gene>
    <name evidence="3" type="ORF">FLO80_17140</name>
</gene>
<evidence type="ECO:0000313" key="3">
    <source>
        <dbReference type="EMBL" id="KAA0912130.1"/>
    </source>
</evidence>
<dbReference type="InterPro" id="IPR028250">
    <property type="entry name" value="DsbDN"/>
</dbReference>
<dbReference type="EMBL" id="VINQ01000016">
    <property type="protein sequence ID" value="KAA0912130.1"/>
    <property type="molecule type" value="Genomic_DNA"/>
</dbReference>
<feature type="signal peptide" evidence="1">
    <location>
        <begin position="1"/>
        <end position="20"/>
    </location>
</feature>
<protein>
    <recommendedName>
        <fullName evidence="2">Thiol:disulfide interchange protein DsbD N-terminal domain-containing protein</fullName>
    </recommendedName>
</protein>
<keyword evidence="1" id="KW-0732">Signal</keyword>
<keyword evidence="4" id="KW-1185">Reference proteome</keyword>
<feature type="domain" description="Thiol:disulfide interchange protein DsbD N-terminal" evidence="2">
    <location>
        <begin position="35"/>
        <end position="143"/>
    </location>
</feature>
<comment type="caution">
    <text evidence="3">The sequence shown here is derived from an EMBL/GenBank/DDBJ whole genome shotgun (WGS) entry which is preliminary data.</text>
</comment>
<reference evidence="3 4" key="1">
    <citation type="submission" date="2019-07" db="EMBL/GenBank/DDBJ databases">
        <title>Aquicoccus porphyridii gen. nov., sp. nov., isolated from a small marine red alga, Porphyridium marinum.</title>
        <authorList>
            <person name="Liu L."/>
        </authorList>
    </citation>
    <scope>NUCLEOTIDE SEQUENCE [LARGE SCALE GENOMIC DNA]</scope>
    <source>
        <strain evidence="3 4">L1 8-17</strain>
    </source>
</reference>
<accession>A0A5A9Z4N2</accession>
<evidence type="ECO:0000256" key="1">
    <source>
        <dbReference type="SAM" id="SignalP"/>
    </source>
</evidence>
<dbReference type="Pfam" id="PF11412">
    <property type="entry name" value="DsbD_N"/>
    <property type="match status" value="1"/>
</dbReference>
<proteinExistence type="predicted"/>
<feature type="chain" id="PRO_5023023979" description="Thiol:disulfide interchange protein DsbD N-terminal domain-containing protein" evidence="1">
    <location>
        <begin position="21"/>
        <end position="268"/>
    </location>
</feature>
<dbReference type="RefSeq" id="WP_111367468.1">
    <property type="nucleotide sequence ID" value="NZ_VINQ01000016.1"/>
</dbReference>
<organism evidence="3 4">
    <name type="scientific">Aquicoccus porphyridii</name>
    <dbReference type="NCBI Taxonomy" id="1852029"/>
    <lineage>
        <taxon>Bacteria</taxon>
        <taxon>Pseudomonadati</taxon>
        <taxon>Pseudomonadota</taxon>
        <taxon>Alphaproteobacteria</taxon>
        <taxon>Rhodobacterales</taxon>
        <taxon>Paracoccaceae</taxon>
        <taxon>Aquicoccus</taxon>
    </lineage>
</organism>
<name>A0A5A9Z4N2_9RHOB</name>
<dbReference type="Proteomes" id="UP000325291">
    <property type="component" value="Unassembled WGS sequence"/>
</dbReference>
<evidence type="ECO:0000259" key="2">
    <source>
        <dbReference type="Pfam" id="PF11412"/>
    </source>
</evidence>
<sequence length="268" mass="28647">MIKLTALLCALVLAALPLRANPYADMVTMRLIPGWQMPDGTLMAGLEIRLAPGWKTYWRAPGDAGIPPVFDWAGSRNLASVGIRWPRPEVFDQNGMRSIGYQGHVILPLSITPARAGQPVQLTGRIDIGICQDVCIPVELDLDRTTLAARADARPVPAIVAALADQPVPGDKAGLTRHDCAIAPSEDGLILTARFALPPTGRSETAALETADPMIWVSEPRMERAGGTLVATFELMNVTGQPFALDRSGLRFTILGESHAVDIRGCGG</sequence>
<dbReference type="AlphaFoldDB" id="A0A5A9Z4N2"/>